<accession>A0AAV8SLB8</accession>
<sequence>MFKGVNPYGYNSRSDFVDHPFTSRKTSNGFVQQEDIDEMIYGSDEFRMYGYKIKRCPRMYTHDWTECPFAHRGEKATRRDLLKVPYLPIACPMFRSGACTKGDLCQYSHGVFEYWLHPARYRTRACNAGPFCQRKVCFFAHTPAQIRPGKKIECPFVYRPRNLITSANGYRSSSLSSNSLYGPPSMTLRMDGGSYNEGVSEFLSSMTDMNLTKRYQEQARSRRSSELDELYYPDFPEIDWVSDLVH</sequence>
<evidence type="ECO:0000256" key="2">
    <source>
        <dbReference type="ARBA" id="ARBA00022771"/>
    </source>
</evidence>
<dbReference type="GO" id="GO:0003677">
    <property type="term" value="F:DNA binding"/>
    <property type="evidence" value="ECO:0007669"/>
    <property type="project" value="UniProtKB-KW"/>
</dbReference>
<dbReference type="GO" id="GO:0008270">
    <property type="term" value="F:zinc ion binding"/>
    <property type="evidence" value="ECO:0007669"/>
    <property type="project" value="UniProtKB-KW"/>
</dbReference>
<dbReference type="InterPro" id="IPR045234">
    <property type="entry name" value="Unkempt-like"/>
</dbReference>
<evidence type="ECO:0000259" key="6">
    <source>
        <dbReference type="PROSITE" id="PS50103"/>
    </source>
</evidence>
<evidence type="ECO:0000313" key="8">
    <source>
        <dbReference type="Proteomes" id="UP001159364"/>
    </source>
</evidence>
<dbReference type="Pfam" id="PF25512">
    <property type="entry name" value="zf-CCCH_AtC3H23"/>
    <property type="match status" value="1"/>
</dbReference>
<keyword evidence="4" id="KW-0238">DNA-binding</keyword>
<organism evidence="7 8">
    <name type="scientific">Erythroxylum novogranatense</name>
    <dbReference type="NCBI Taxonomy" id="1862640"/>
    <lineage>
        <taxon>Eukaryota</taxon>
        <taxon>Viridiplantae</taxon>
        <taxon>Streptophyta</taxon>
        <taxon>Embryophyta</taxon>
        <taxon>Tracheophyta</taxon>
        <taxon>Spermatophyta</taxon>
        <taxon>Magnoliopsida</taxon>
        <taxon>eudicotyledons</taxon>
        <taxon>Gunneridae</taxon>
        <taxon>Pentapetalae</taxon>
        <taxon>rosids</taxon>
        <taxon>fabids</taxon>
        <taxon>Malpighiales</taxon>
        <taxon>Erythroxylaceae</taxon>
        <taxon>Erythroxylum</taxon>
    </lineage>
</organism>
<dbReference type="PANTHER" id="PTHR14493">
    <property type="entry name" value="UNKEMPT FAMILY MEMBER"/>
    <property type="match status" value="1"/>
</dbReference>
<reference evidence="7 8" key="1">
    <citation type="submission" date="2021-09" db="EMBL/GenBank/DDBJ databases">
        <title>Genomic insights and catalytic innovation underlie evolution of tropane alkaloids biosynthesis.</title>
        <authorList>
            <person name="Wang Y.-J."/>
            <person name="Tian T."/>
            <person name="Huang J.-P."/>
            <person name="Huang S.-X."/>
        </authorList>
    </citation>
    <scope>NUCLEOTIDE SEQUENCE [LARGE SCALE GENOMIC DNA]</scope>
    <source>
        <strain evidence="7">KIB-2018</strain>
        <tissue evidence="7">Leaf</tissue>
    </source>
</reference>
<dbReference type="Proteomes" id="UP001159364">
    <property type="component" value="Linkage Group LG10"/>
</dbReference>
<dbReference type="InterPro" id="IPR000571">
    <property type="entry name" value="Znf_CCCH"/>
</dbReference>
<protein>
    <recommendedName>
        <fullName evidence="6">C3H1-type domain-containing protein</fullName>
    </recommendedName>
</protein>
<dbReference type="Gene3D" id="3.30.1370.210">
    <property type="match status" value="1"/>
</dbReference>
<proteinExistence type="predicted"/>
<evidence type="ECO:0000256" key="3">
    <source>
        <dbReference type="ARBA" id="ARBA00022833"/>
    </source>
</evidence>
<evidence type="ECO:0000256" key="4">
    <source>
        <dbReference type="ARBA" id="ARBA00023125"/>
    </source>
</evidence>
<keyword evidence="1 5" id="KW-0479">Metal-binding</keyword>
<dbReference type="PANTHER" id="PTHR14493:SF109">
    <property type="entry name" value="ZINC FINGER CCCH DOMAIN-CONTAINING PROTEIN 54"/>
    <property type="match status" value="1"/>
</dbReference>
<evidence type="ECO:0000256" key="1">
    <source>
        <dbReference type="ARBA" id="ARBA00022723"/>
    </source>
</evidence>
<gene>
    <name evidence="7" type="ORF">K2173_008564</name>
</gene>
<feature type="zinc finger region" description="C3H1-type" evidence="5">
    <location>
        <begin position="85"/>
        <end position="112"/>
    </location>
</feature>
<dbReference type="PROSITE" id="PS50103">
    <property type="entry name" value="ZF_C3H1"/>
    <property type="match status" value="1"/>
</dbReference>
<comment type="caution">
    <text evidence="7">The sequence shown here is derived from an EMBL/GenBank/DDBJ whole genome shotgun (WGS) entry which is preliminary data.</text>
</comment>
<dbReference type="AlphaFoldDB" id="A0AAV8SLB8"/>
<evidence type="ECO:0000313" key="7">
    <source>
        <dbReference type="EMBL" id="KAJ8752829.1"/>
    </source>
</evidence>
<name>A0AAV8SLB8_9ROSI</name>
<evidence type="ECO:0000256" key="5">
    <source>
        <dbReference type="PROSITE-ProRule" id="PRU00723"/>
    </source>
</evidence>
<dbReference type="SMART" id="SM00356">
    <property type="entry name" value="ZnF_C3H1"/>
    <property type="match status" value="2"/>
</dbReference>
<dbReference type="EMBL" id="JAIWQS010000010">
    <property type="protein sequence ID" value="KAJ8752829.1"/>
    <property type="molecule type" value="Genomic_DNA"/>
</dbReference>
<feature type="domain" description="C3H1-type" evidence="6">
    <location>
        <begin position="85"/>
        <end position="112"/>
    </location>
</feature>
<keyword evidence="8" id="KW-1185">Reference proteome</keyword>
<dbReference type="InterPro" id="IPR057444">
    <property type="entry name" value="Znf-CCCH_AtC3H23-like"/>
</dbReference>
<keyword evidence="3 5" id="KW-0862">Zinc</keyword>
<keyword evidence="2 5" id="KW-0863">Zinc-finger</keyword>